<keyword evidence="1" id="KW-0732">Signal</keyword>
<dbReference type="AlphaFoldDB" id="A0A433X315"/>
<dbReference type="PROSITE" id="PS51257">
    <property type="entry name" value="PROKAR_LIPOPROTEIN"/>
    <property type="match status" value="1"/>
</dbReference>
<dbReference type="SUPFAM" id="SSF49503">
    <property type="entry name" value="Cupredoxins"/>
    <property type="match status" value="1"/>
</dbReference>
<organism evidence="2 3">
    <name type="scientific">Paenibacillus zeisoli</name>
    <dbReference type="NCBI Taxonomy" id="2496267"/>
    <lineage>
        <taxon>Bacteria</taxon>
        <taxon>Bacillati</taxon>
        <taxon>Bacillota</taxon>
        <taxon>Bacilli</taxon>
        <taxon>Bacillales</taxon>
        <taxon>Paenibacillaceae</taxon>
        <taxon>Paenibacillus</taxon>
    </lineage>
</organism>
<proteinExistence type="predicted"/>
<accession>A0A433X315</accession>
<name>A0A433X315_9BACL</name>
<dbReference type="RefSeq" id="WP_127200603.1">
    <property type="nucleotide sequence ID" value="NZ_RZNX01000010.1"/>
</dbReference>
<gene>
    <name evidence="2" type="ORF">EJP77_17795</name>
</gene>
<evidence type="ECO:0000313" key="3">
    <source>
        <dbReference type="Proteomes" id="UP000272464"/>
    </source>
</evidence>
<dbReference type="Proteomes" id="UP000272464">
    <property type="component" value="Unassembled WGS sequence"/>
</dbReference>
<feature type="chain" id="PRO_5038841355" evidence="1">
    <location>
        <begin position="22"/>
        <end position="124"/>
    </location>
</feature>
<sequence length="124" mass="13361">MKKTIALLFSAMLLLVLSACGGTQTNNNSAGESNVTPKAELVINATNYQFDQQVYHLKKDVPVKIVFKNEAGNHGVMIPKLNLQLDSEHESAVVTPTEAGEFDIACSIMCGTGHSQMIAKIVVE</sequence>
<reference evidence="2 3" key="1">
    <citation type="submission" date="2018-12" db="EMBL/GenBank/DDBJ databases">
        <authorList>
            <person name="Sun L."/>
            <person name="Chen Z."/>
        </authorList>
    </citation>
    <scope>NUCLEOTIDE SEQUENCE [LARGE SCALE GENOMIC DNA]</scope>
    <source>
        <strain evidence="2 3">3-5-3</strain>
    </source>
</reference>
<keyword evidence="3" id="KW-1185">Reference proteome</keyword>
<protein>
    <submittedName>
        <fullName evidence="2">Cytochrome C oxidase subunit II</fullName>
    </submittedName>
</protein>
<dbReference type="EMBL" id="RZNX01000010">
    <property type="protein sequence ID" value="RUT28464.1"/>
    <property type="molecule type" value="Genomic_DNA"/>
</dbReference>
<evidence type="ECO:0000256" key="1">
    <source>
        <dbReference type="SAM" id="SignalP"/>
    </source>
</evidence>
<comment type="caution">
    <text evidence="2">The sequence shown here is derived from an EMBL/GenBank/DDBJ whole genome shotgun (WGS) entry which is preliminary data.</text>
</comment>
<dbReference type="Gene3D" id="2.60.40.420">
    <property type="entry name" value="Cupredoxins - blue copper proteins"/>
    <property type="match status" value="1"/>
</dbReference>
<evidence type="ECO:0000313" key="2">
    <source>
        <dbReference type="EMBL" id="RUT28464.1"/>
    </source>
</evidence>
<dbReference type="InterPro" id="IPR008972">
    <property type="entry name" value="Cupredoxin"/>
</dbReference>
<feature type="signal peptide" evidence="1">
    <location>
        <begin position="1"/>
        <end position="21"/>
    </location>
</feature>
<dbReference type="OrthoDB" id="279535at2"/>